<evidence type="ECO:0000313" key="4">
    <source>
        <dbReference type="Proteomes" id="UP000663881"/>
    </source>
</evidence>
<dbReference type="InterPro" id="IPR017441">
    <property type="entry name" value="Protein_kinase_ATP_BS"/>
</dbReference>
<evidence type="ECO:0000313" key="3">
    <source>
        <dbReference type="EMBL" id="CAF4373535.1"/>
    </source>
</evidence>
<dbReference type="GO" id="GO:0004672">
    <property type="term" value="F:protein kinase activity"/>
    <property type="evidence" value="ECO:0007669"/>
    <property type="project" value="InterPro"/>
</dbReference>
<dbReference type="AlphaFoldDB" id="A0A820MJ95"/>
<feature type="non-terminal residue" evidence="3">
    <location>
        <position position="120"/>
    </location>
</feature>
<organism evidence="3 4">
    <name type="scientific">Adineta steineri</name>
    <dbReference type="NCBI Taxonomy" id="433720"/>
    <lineage>
        <taxon>Eukaryota</taxon>
        <taxon>Metazoa</taxon>
        <taxon>Spiralia</taxon>
        <taxon>Gnathifera</taxon>
        <taxon>Rotifera</taxon>
        <taxon>Eurotatoria</taxon>
        <taxon>Bdelloidea</taxon>
        <taxon>Adinetida</taxon>
        <taxon>Adinetidae</taxon>
        <taxon>Adineta</taxon>
    </lineage>
</organism>
<feature type="domain" description="Protein kinase" evidence="2">
    <location>
        <begin position="44"/>
        <end position="120"/>
    </location>
</feature>
<dbReference type="Proteomes" id="UP000663881">
    <property type="component" value="Unassembled WGS sequence"/>
</dbReference>
<feature type="binding site" evidence="1">
    <location>
        <position position="73"/>
    </location>
    <ligand>
        <name>ATP</name>
        <dbReference type="ChEBI" id="CHEBI:30616"/>
    </ligand>
</feature>
<evidence type="ECO:0000256" key="1">
    <source>
        <dbReference type="PROSITE-ProRule" id="PRU10141"/>
    </source>
</evidence>
<dbReference type="EMBL" id="CAJOAY010024298">
    <property type="protein sequence ID" value="CAF4373535.1"/>
    <property type="molecule type" value="Genomic_DNA"/>
</dbReference>
<keyword evidence="1" id="KW-0547">Nucleotide-binding</keyword>
<keyword evidence="1" id="KW-0067">ATP-binding</keyword>
<dbReference type="InterPro" id="IPR000719">
    <property type="entry name" value="Prot_kinase_dom"/>
</dbReference>
<protein>
    <recommendedName>
        <fullName evidence="2">Protein kinase domain-containing protein</fullName>
    </recommendedName>
</protein>
<dbReference type="InterPro" id="IPR011009">
    <property type="entry name" value="Kinase-like_dom_sf"/>
</dbReference>
<reference evidence="3" key="1">
    <citation type="submission" date="2021-02" db="EMBL/GenBank/DDBJ databases">
        <authorList>
            <person name="Nowell W R."/>
        </authorList>
    </citation>
    <scope>NUCLEOTIDE SEQUENCE</scope>
</reference>
<dbReference type="SUPFAM" id="SSF56112">
    <property type="entry name" value="Protein kinase-like (PK-like)"/>
    <property type="match status" value="1"/>
</dbReference>
<gene>
    <name evidence="3" type="ORF">OKA104_LOCUS49967</name>
</gene>
<proteinExistence type="predicted"/>
<dbReference type="Gene3D" id="3.30.200.20">
    <property type="entry name" value="Phosphorylase Kinase, domain 1"/>
    <property type="match status" value="1"/>
</dbReference>
<comment type="caution">
    <text evidence="3">The sequence shown here is derived from an EMBL/GenBank/DDBJ whole genome shotgun (WGS) entry which is preliminary data.</text>
</comment>
<dbReference type="PROSITE" id="PS00107">
    <property type="entry name" value="PROTEIN_KINASE_ATP"/>
    <property type="match status" value="1"/>
</dbReference>
<dbReference type="GO" id="GO:0005524">
    <property type="term" value="F:ATP binding"/>
    <property type="evidence" value="ECO:0007669"/>
    <property type="project" value="UniProtKB-UniRule"/>
</dbReference>
<sequence>MSRVEGVSLPIVTQQLSDKIVRASRTITSTNEEPQVPLVLINRYRVTTMIGSGSFGHIFEANDIHTHEQVAVKFESHSLQYPQLAYEARVLKLISGTGIPKIFWFVYTQLRKFSKSYSFC</sequence>
<accession>A0A820MJ95</accession>
<dbReference type="PROSITE" id="PS50011">
    <property type="entry name" value="PROTEIN_KINASE_DOM"/>
    <property type="match status" value="1"/>
</dbReference>
<evidence type="ECO:0000259" key="2">
    <source>
        <dbReference type="PROSITE" id="PS50011"/>
    </source>
</evidence>
<name>A0A820MJ95_9BILA</name>